<evidence type="ECO:0000313" key="5">
    <source>
        <dbReference type="EMBL" id="SVC59425.1"/>
    </source>
</evidence>
<keyword evidence="2 4" id="KW-0472">Membrane</keyword>
<protein>
    <recommendedName>
        <fullName evidence="6">Cytochrome c-type biogenesis protein CcmE</fullName>
    </recommendedName>
</protein>
<dbReference type="InterPro" id="IPR012340">
    <property type="entry name" value="NA-bd_OB-fold"/>
</dbReference>
<dbReference type="InterPro" id="IPR036127">
    <property type="entry name" value="CcmE-like_sf"/>
</dbReference>
<dbReference type="GO" id="GO:0017004">
    <property type="term" value="P:cytochrome complex assembly"/>
    <property type="evidence" value="ECO:0007669"/>
    <property type="project" value="InterPro"/>
</dbReference>
<dbReference type="AlphaFoldDB" id="A0A382NGJ6"/>
<dbReference type="GO" id="GO:0017003">
    <property type="term" value="P:protein-heme linkage"/>
    <property type="evidence" value="ECO:0007669"/>
    <property type="project" value="InterPro"/>
</dbReference>
<evidence type="ECO:0000256" key="2">
    <source>
        <dbReference type="ARBA" id="ARBA00023136"/>
    </source>
</evidence>
<gene>
    <name evidence="5" type="ORF">METZ01_LOCUS312279</name>
</gene>
<evidence type="ECO:0000256" key="4">
    <source>
        <dbReference type="SAM" id="Phobius"/>
    </source>
</evidence>
<reference evidence="5" key="1">
    <citation type="submission" date="2018-05" db="EMBL/GenBank/DDBJ databases">
        <authorList>
            <person name="Lanie J.A."/>
            <person name="Ng W.-L."/>
            <person name="Kazmierczak K.M."/>
            <person name="Andrzejewski T.M."/>
            <person name="Davidsen T.M."/>
            <person name="Wayne K.J."/>
            <person name="Tettelin H."/>
            <person name="Glass J.I."/>
            <person name="Rusch D."/>
            <person name="Podicherti R."/>
            <person name="Tsui H.-C.T."/>
            <person name="Winkler M.E."/>
        </authorList>
    </citation>
    <scope>NUCLEOTIDE SEQUENCE</scope>
</reference>
<feature type="region of interest" description="Disordered" evidence="3">
    <location>
        <begin position="1"/>
        <end position="20"/>
    </location>
</feature>
<name>A0A382NGJ6_9ZZZZ</name>
<feature type="transmembrane region" description="Helical" evidence="4">
    <location>
        <begin position="28"/>
        <end position="47"/>
    </location>
</feature>
<keyword evidence="4" id="KW-0812">Transmembrane</keyword>
<keyword evidence="4" id="KW-1133">Transmembrane helix</keyword>
<dbReference type="InterPro" id="IPR004329">
    <property type="entry name" value="CcmE"/>
</dbReference>
<comment type="subcellular location">
    <subcellularLocation>
        <location evidence="1">Membrane</location>
    </subcellularLocation>
</comment>
<evidence type="ECO:0000256" key="1">
    <source>
        <dbReference type="ARBA" id="ARBA00004370"/>
    </source>
</evidence>
<dbReference type="Pfam" id="PF03100">
    <property type="entry name" value="CcmE"/>
    <property type="match status" value="1"/>
</dbReference>
<accession>A0A382NGJ6</accession>
<sequence length="153" mass="16923">MESSDSRVFPQDPEPEESNSLFHDRGRLIIGGVLFFGALFYFAFLAFQGSTVYYLTVDELQDRGSIAYGEQNRVSGKLVPGSFVRSTQGTIASFDLADEGGEHVLYTSFDGMIPALFFNEHSEIIAEGRYTPEGVFHADQIIVKCPSKYASEA</sequence>
<evidence type="ECO:0000256" key="3">
    <source>
        <dbReference type="SAM" id="MobiDB-lite"/>
    </source>
</evidence>
<proteinExistence type="predicted"/>
<dbReference type="SUPFAM" id="SSF82093">
    <property type="entry name" value="Heme chaperone CcmE"/>
    <property type="match status" value="1"/>
</dbReference>
<organism evidence="5">
    <name type="scientific">marine metagenome</name>
    <dbReference type="NCBI Taxonomy" id="408172"/>
    <lineage>
        <taxon>unclassified sequences</taxon>
        <taxon>metagenomes</taxon>
        <taxon>ecological metagenomes</taxon>
    </lineage>
</organism>
<dbReference type="EMBL" id="UINC01099844">
    <property type="protein sequence ID" value="SVC59425.1"/>
    <property type="molecule type" value="Genomic_DNA"/>
</dbReference>
<dbReference type="GO" id="GO:0020037">
    <property type="term" value="F:heme binding"/>
    <property type="evidence" value="ECO:0007669"/>
    <property type="project" value="InterPro"/>
</dbReference>
<evidence type="ECO:0008006" key="6">
    <source>
        <dbReference type="Google" id="ProtNLM"/>
    </source>
</evidence>
<dbReference type="GO" id="GO:0005886">
    <property type="term" value="C:plasma membrane"/>
    <property type="evidence" value="ECO:0007669"/>
    <property type="project" value="InterPro"/>
</dbReference>
<dbReference type="Gene3D" id="2.40.50.140">
    <property type="entry name" value="Nucleic acid-binding proteins"/>
    <property type="match status" value="1"/>
</dbReference>